<dbReference type="PANTHER" id="PTHR43020:SF2">
    <property type="entry name" value="MITOCHONDRIAL TRNA METHYLTHIOTRANSFERASE CDK5RAP1"/>
    <property type="match status" value="1"/>
</dbReference>
<evidence type="ECO:0000256" key="10">
    <source>
        <dbReference type="ARBA" id="ARBA00033765"/>
    </source>
</evidence>
<evidence type="ECO:0000256" key="1">
    <source>
        <dbReference type="ARBA" id="ARBA00003234"/>
    </source>
</evidence>
<comment type="subunit">
    <text evidence="14">Monomer.</text>
</comment>
<dbReference type="EC" id="2.8.4.3" evidence="10 14"/>
<dbReference type="InterPro" id="IPR006638">
    <property type="entry name" value="Elp3/MiaA/NifB-like_rSAM"/>
</dbReference>
<dbReference type="InterPro" id="IPR007197">
    <property type="entry name" value="rSAM"/>
</dbReference>
<evidence type="ECO:0000256" key="13">
    <source>
        <dbReference type="ARBA" id="ARBA00052587"/>
    </source>
</evidence>
<dbReference type="SFLD" id="SFLDG01061">
    <property type="entry name" value="methylthiotransferase"/>
    <property type="match status" value="1"/>
</dbReference>
<keyword evidence="6 14" id="KW-0819">tRNA processing</keyword>
<keyword evidence="3 14" id="KW-0963">Cytoplasm</keyword>
<feature type="binding site" evidence="14">
    <location>
        <position position="159"/>
    </location>
    <ligand>
        <name>[4Fe-4S] cluster</name>
        <dbReference type="ChEBI" id="CHEBI:49883"/>
        <label>2</label>
        <note>4Fe-4S-S-AdoMet</note>
    </ligand>
</feature>
<evidence type="ECO:0000256" key="9">
    <source>
        <dbReference type="ARBA" id="ARBA00023014"/>
    </source>
</evidence>
<comment type="function">
    <text evidence="1 14">Catalyzes the methylthiolation of N6-(dimethylallyl)adenosine (i(6)A), leading to the formation of 2-methylthio-N6-(dimethylallyl)adenosine (ms(2)i(6)A) at position 37 in tRNAs that read codons beginning with uridine.</text>
</comment>
<feature type="binding site" evidence="14">
    <location>
        <position position="162"/>
    </location>
    <ligand>
        <name>[4Fe-4S] cluster</name>
        <dbReference type="ChEBI" id="CHEBI:49883"/>
        <label>2</label>
        <note>4Fe-4S-S-AdoMet</note>
    </ligand>
</feature>
<dbReference type="EMBL" id="JADHSG010000006">
    <property type="protein sequence ID" value="MBL6903472.1"/>
    <property type="molecule type" value="Genomic_DNA"/>
</dbReference>
<comment type="catalytic activity">
    <reaction evidence="11">
        <text>N(6)-dimethylallyladenosine(37) in tRNA + (sulfur carrier)-SH + AH2 + S-adenosyl-L-methionine = 2-thio-N(6)-dimethylallyladenosine(37) in tRNA + (sulfur carrier)-H + 5'-deoxyadenosine + L-methionine + A + H(+)</text>
        <dbReference type="Rhea" id="RHEA:36339"/>
        <dbReference type="Rhea" id="RHEA-COMP:10375"/>
        <dbReference type="Rhea" id="RHEA-COMP:10377"/>
        <dbReference type="Rhea" id="RHEA-COMP:14737"/>
        <dbReference type="Rhea" id="RHEA-COMP:14739"/>
        <dbReference type="ChEBI" id="CHEBI:13193"/>
        <dbReference type="ChEBI" id="CHEBI:15378"/>
        <dbReference type="ChEBI" id="CHEBI:17319"/>
        <dbReference type="ChEBI" id="CHEBI:17499"/>
        <dbReference type="ChEBI" id="CHEBI:29917"/>
        <dbReference type="ChEBI" id="CHEBI:57844"/>
        <dbReference type="ChEBI" id="CHEBI:59789"/>
        <dbReference type="ChEBI" id="CHEBI:64428"/>
        <dbReference type="ChEBI" id="CHEBI:74415"/>
        <dbReference type="ChEBI" id="CHEBI:74416"/>
    </reaction>
    <physiologicalReaction direction="left-to-right" evidence="11">
        <dbReference type="Rhea" id="RHEA:36340"/>
    </physiologicalReaction>
</comment>
<evidence type="ECO:0000256" key="3">
    <source>
        <dbReference type="ARBA" id="ARBA00022490"/>
    </source>
</evidence>
<dbReference type="CDD" id="cd01335">
    <property type="entry name" value="Radical_SAM"/>
    <property type="match status" value="1"/>
</dbReference>
<dbReference type="SUPFAM" id="SSF102114">
    <property type="entry name" value="Radical SAM enzymes"/>
    <property type="match status" value="1"/>
</dbReference>
<dbReference type="Gene3D" id="3.80.30.20">
    <property type="entry name" value="tm_1862 like domain"/>
    <property type="match status" value="1"/>
</dbReference>
<dbReference type="FunFam" id="3.80.30.20:FF:000001">
    <property type="entry name" value="tRNA-2-methylthio-N(6)-dimethylallyladenosine synthase 2"/>
    <property type="match status" value="1"/>
</dbReference>
<dbReference type="FunFam" id="3.40.50.12160:FF:000001">
    <property type="entry name" value="tRNA-2-methylthio-N(6)-dimethylallyladenosine synthase"/>
    <property type="match status" value="1"/>
</dbReference>
<dbReference type="InterPro" id="IPR013848">
    <property type="entry name" value="Methylthiotransferase_N"/>
</dbReference>
<evidence type="ECO:0000256" key="4">
    <source>
        <dbReference type="ARBA" id="ARBA00022679"/>
    </source>
</evidence>
<comment type="catalytic activity">
    <reaction evidence="12">
        <text>2-thio-N(6)-dimethylallyladenosine(37) in tRNA + S-adenosyl-L-methionine = 2-methylsulfanyl-N(6)-dimethylallyladenosine(37) in tRNA + S-adenosyl-L-homocysteine + H(+)</text>
        <dbReference type="Rhea" id="RHEA:37063"/>
        <dbReference type="Rhea" id="RHEA-COMP:10376"/>
        <dbReference type="Rhea" id="RHEA-COMP:10377"/>
        <dbReference type="ChEBI" id="CHEBI:15378"/>
        <dbReference type="ChEBI" id="CHEBI:57856"/>
        <dbReference type="ChEBI" id="CHEBI:59789"/>
        <dbReference type="ChEBI" id="CHEBI:74416"/>
        <dbReference type="ChEBI" id="CHEBI:74417"/>
    </reaction>
    <physiologicalReaction direction="left-to-right" evidence="12">
        <dbReference type="Rhea" id="RHEA:37064"/>
    </physiologicalReaction>
</comment>
<evidence type="ECO:0000256" key="6">
    <source>
        <dbReference type="ARBA" id="ARBA00022694"/>
    </source>
</evidence>
<accession>A0A937SAV8</accession>
<proteinExistence type="inferred from homology"/>
<evidence type="ECO:0000256" key="5">
    <source>
        <dbReference type="ARBA" id="ARBA00022691"/>
    </source>
</evidence>
<evidence type="ECO:0000259" key="15">
    <source>
        <dbReference type="PROSITE" id="PS50926"/>
    </source>
</evidence>
<organism evidence="18 19">
    <name type="scientific">SAR86 cluster bacterium</name>
    <dbReference type="NCBI Taxonomy" id="2030880"/>
    <lineage>
        <taxon>Bacteria</taxon>
        <taxon>Pseudomonadati</taxon>
        <taxon>Pseudomonadota</taxon>
        <taxon>Gammaproteobacteria</taxon>
        <taxon>SAR86 cluster</taxon>
    </lineage>
</organism>
<dbReference type="GO" id="GO:0035597">
    <property type="term" value="F:tRNA-2-methylthio-N(6)-dimethylallyladenosine(37) synthase activity"/>
    <property type="evidence" value="ECO:0007669"/>
    <property type="project" value="UniProtKB-EC"/>
</dbReference>
<keyword evidence="8 14" id="KW-0408">Iron</keyword>
<feature type="domain" description="TRAM" evidence="15">
    <location>
        <begin position="375"/>
        <end position="439"/>
    </location>
</feature>
<evidence type="ECO:0000256" key="2">
    <source>
        <dbReference type="ARBA" id="ARBA00022485"/>
    </source>
</evidence>
<dbReference type="NCBIfam" id="TIGR01574">
    <property type="entry name" value="miaB-methiolase"/>
    <property type="match status" value="1"/>
</dbReference>
<feature type="binding site" evidence="14">
    <location>
        <position position="83"/>
    </location>
    <ligand>
        <name>[4Fe-4S] cluster</name>
        <dbReference type="ChEBI" id="CHEBI:49883"/>
        <label>1</label>
    </ligand>
</feature>
<dbReference type="GO" id="GO:0046872">
    <property type="term" value="F:metal ion binding"/>
    <property type="evidence" value="ECO:0007669"/>
    <property type="project" value="UniProtKB-KW"/>
</dbReference>
<evidence type="ECO:0000256" key="11">
    <source>
        <dbReference type="ARBA" id="ARBA00050926"/>
    </source>
</evidence>
<dbReference type="SFLD" id="SFLDG01082">
    <property type="entry name" value="B12-binding_domain_containing"/>
    <property type="match status" value="1"/>
</dbReference>
<evidence type="ECO:0000313" key="18">
    <source>
        <dbReference type="EMBL" id="MBL6903472.1"/>
    </source>
</evidence>
<comment type="cofactor">
    <cofactor evidence="14">
        <name>[4Fe-4S] cluster</name>
        <dbReference type="ChEBI" id="CHEBI:49883"/>
    </cofactor>
    <text evidence="14">Binds 2 [4Fe-4S] clusters. One cluster is coordinated with 3 cysteines and an exchangeable S-adenosyl-L-methionine.</text>
</comment>
<keyword evidence="7 14" id="KW-0479">Metal-binding</keyword>
<comment type="caution">
    <text evidence="18">The sequence shown here is derived from an EMBL/GenBank/DDBJ whole genome shotgun (WGS) entry which is preliminary data.</text>
</comment>
<dbReference type="InterPro" id="IPR058240">
    <property type="entry name" value="rSAM_sf"/>
</dbReference>
<dbReference type="SFLD" id="SFLDS00029">
    <property type="entry name" value="Radical_SAM"/>
    <property type="match status" value="1"/>
</dbReference>
<evidence type="ECO:0000256" key="8">
    <source>
        <dbReference type="ARBA" id="ARBA00023004"/>
    </source>
</evidence>
<evidence type="ECO:0000256" key="12">
    <source>
        <dbReference type="ARBA" id="ARBA00052380"/>
    </source>
</evidence>
<dbReference type="InterPro" id="IPR005839">
    <property type="entry name" value="Methylthiotransferase"/>
</dbReference>
<dbReference type="GO" id="GO:0005829">
    <property type="term" value="C:cytosol"/>
    <property type="evidence" value="ECO:0007669"/>
    <property type="project" value="TreeGrafter"/>
</dbReference>
<protein>
    <recommendedName>
        <fullName evidence="10 14">tRNA-2-methylthio-N(6)-dimethylallyladenosine synthase</fullName>
        <ecNumber evidence="10 14">2.8.4.3</ecNumber>
    </recommendedName>
    <alternativeName>
        <fullName evidence="14">(Dimethylallyl)adenosine tRNA methylthiotransferase MiaB</fullName>
    </alternativeName>
    <alternativeName>
        <fullName evidence="14">tRNA-i(6)A37 methylthiotransferase</fullName>
    </alternativeName>
</protein>
<evidence type="ECO:0000259" key="17">
    <source>
        <dbReference type="PROSITE" id="PS51918"/>
    </source>
</evidence>
<name>A0A937SAV8_9GAMM</name>
<dbReference type="HAMAP" id="MF_01864">
    <property type="entry name" value="tRNA_metthiotr_MiaB"/>
    <property type="match status" value="1"/>
</dbReference>
<dbReference type="InterPro" id="IPR002792">
    <property type="entry name" value="TRAM_dom"/>
</dbReference>
<keyword evidence="5 14" id="KW-0949">S-adenosyl-L-methionine</keyword>
<reference evidence="18" key="1">
    <citation type="submission" date="2020-10" db="EMBL/GenBank/DDBJ databases">
        <title>Microbiome of the Black Sea water column analyzed by genome centric metagenomics.</title>
        <authorList>
            <person name="Cabello-Yeves P.J."/>
            <person name="Callieri C."/>
            <person name="Picazo A."/>
            <person name="Mehrshad M."/>
            <person name="Haro-Moreno J.M."/>
            <person name="Roda-Garcia J."/>
            <person name="Dzembekova N."/>
            <person name="Slabakova V."/>
            <person name="Slabakova N."/>
            <person name="Moncheva S."/>
            <person name="Rodriguez-Valera F."/>
        </authorList>
    </citation>
    <scope>NUCLEOTIDE SEQUENCE</scope>
    <source>
        <strain evidence="18">BS30m-G43</strain>
    </source>
</reference>
<feature type="domain" description="MTTase N-terminal" evidence="16">
    <location>
        <begin position="3"/>
        <end position="120"/>
    </location>
</feature>
<keyword evidence="2 14" id="KW-0004">4Fe-4S</keyword>
<feature type="domain" description="Radical SAM core" evidence="17">
    <location>
        <begin position="141"/>
        <end position="374"/>
    </location>
</feature>
<dbReference type="Pfam" id="PF04055">
    <property type="entry name" value="Radical_SAM"/>
    <property type="match status" value="1"/>
</dbReference>
<comment type="catalytic activity">
    <reaction evidence="13">
        <text>N(6)-dimethylallyladenosine(37) in tRNA + (sulfur carrier)-SH + AH2 + 2 S-adenosyl-L-methionine = 2-methylsulfanyl-N(6)-dimethylallyladenosine(37) in tRNA + (sulfur carrier)-H + 5'-deoxyadenosine + L-methionine + A + S-adenosyl-L-homocysteine + 2 H(+)</text>
        <dbReference type="Rhea" id="RHEA:37067"/>
        <dbReference type="Rhea" id="RHEA-COMP:10375"/>
        <dbReference type="Rhea" id="RHEA-COMP:10376"/>
        <dbReference type="Rhea" id="RHEA-COMP:14737"/>
        <dbReference type="Rhea" id="RHEA-COMP:14739"/>
        <dbReference type="ChEBI" id="CHEBI:13193"/>
        <dbReference type="ChEBI" id="CHEBI:15378"/>
        <dbReference type="ChEBI" id="CHEBI:17319"/>
        <dbReference type="ChEBI" id="CHEBI:17499"/>
        <dbReference type="ChEBI" id="CHEBI:29917"/>
        <dbReference type="ChEBI" id="CHEBI:57844"/>
        <dbReference type="ChEBI" id="CHEBI:57856"/>
        <dbReference type="ChEBI" id="CHEBI:59789"/>
        <dbReference type="ChEBI" id="CHEBI:64428"/>
        <dbReference type="ChEBI" id="CHEBI:74415"/>
        <dbReference type="ChEBI" id="CHEBI:74417"/>
        <dbReference type="EC" id="2.8.4.3"/>
    </reaction>
    <physiologicalReaction direction="left-to-right" evidence="13">
        <dbReference type="Rhea" id="RHEA:37068"/>
    </physiologicalReaction>
</comment>
<dbReference type="Pfam" id="PF01938">
    <property type="entry name" value="TRAM"/>
    <property type="match status" value="1"/>
</dbReference>
<sequence length="444" mass="50053">MGTKLYIKTFGCQMNEYDSQKTVEILQNKKDMEVTTNVDEADIILLNTCSIREKAEDKVYSELGRLNKLKIKNPNIKIGVGGCVATQEGSNITKRAPYVDLIYGPQTLHKVSDLLDVDNKLKAIDITFPIEEKFDSLPEPTATSPSSFVAIMEGCSKYCSFCVVPYTRGDEVSRKAQQIFDEIARLVEQGTSEIVFVGQNVNSYKQVHEGRTLRLSDLIDIASNINGVERIRFTTSHPLDMTDDLIEIFGSVPQLANQLHLPVQSGSDRVLKAMKRNYTADLYRDIIERVKKIRPTIKVTSDFIVGFPGETHSEFLETMQLIEDIQFDSSFSFIYSPRPGTPASILQDDVSKHEKKERLNILQARLNEIQRGFGQKMVGSIQRCLVTGISKKRLDQLQARTECNRVINFPFQNIGFIGKLVDIKVEEALAYSLLGTLHNTKELV</sequence>
<dbReference type="SMART" id="SM00729">
    <property type="entry name" value="Elp3"/>
    <property type="match status" value="1"/>
</dbReference>
<dbReference type="GO" id="GO:0051539">
    <property type="term" value="F:4 iron, 4 sulfur cluster binding"/>
    <property type="evidence" value="ECO:0007669"/>
    <property type="project" value="UniProtKB-UniRule"/>
</dbReference>
<dbReference type="InterPro" id="IPR020612">
    <property type="entry name" value="Methylthiotransferase_CS"/>
</dbReference>
<feature type="binding site" evidence="14">
    <location>
        <position position="49"/>
    </location>
    <ligand>
        <name>[4Fe-4S] cluster</name>
        <dbReference type="ChEBI" id="CHEBI:49883"/>
        <label>1</label>
    </ligand>
</feature>
<evidence type="ECO:0000259" key="16">
    <source>
        <dbReference type="PROSITE" id="PS51449"/>
    </source>
</evidence>
<dbReference type="SFLD" id="SFLDF00273">
    <property type="entry name" value="(dimethylallyl)adenosine_tRNA"/>
    <property type="match status" value="1"/>
</dbReference>
<comment type="similarity">
    <text evidence="14">Belongs to the methylthiotransferase family. MiaB subfamily.</text>
</comment>
<comment type="subcellular location">
    <subcellularLocation>
        <location evidence="14">Cytoplasm</location>
    </subcellularLocation>
</comment>
<dbReference type="PROSITE" id="PS51449">
    <property type="entry name" value="MTTASE_N"/>
    <property type="match status" value="1"/>
</dbReference>
<dbReference type="Proteomes" id="UP000705230">
    <property type="component" value="Unassembled WGS sequence"/>
</dbReference>
<dbReference type="Gene3D" id="3.40.50.12160">
    <property type="entry name" value="Methylthiotransferase, N-terminal domain"/>
    <property type="match status" value="1"/>
</dbReference>
<dbReference type="NCBIfam" id="TIGR00089">
    <property type="entry name" value="MiaB/RimO family radical SAM methylthiotransferase"/>
    <property type="match status" value="1"/>
</dbReference>
<gene>
    <name evidence="14 18" type="primary">miaB</name>
    <name evidence="18" type="ORF">ISR29_04645</name>
</gene>
<dbReference type="Pfam" id="PF00919">
    <property type="entry name" value="UPF0004"/>
    <property type="match status" value="1"/>
</dbReference>
<evidence type="ECO:0000256" key="7">
    <source>
        <dbReference type="ARBA" id="ARBA00022723"/>
    </source>
</evidence>
<keyword evidence="4 14" id="KW-0808">Transferase</keyword>
<dbReference type="AlphaFoldDB" id="A0A937SAV8"/>
<dbReference type="InterPro" id="IPR006463">
    <property type="entry name" value="MiaB_methiolase"/>
</dbReference>
<evidence type="ECO:0000256" key="14">
    <source>
        <dbReference type="HAMAP-Rule" id="MF_01864"/>
    </source>
</evidence>
<dbReference type="InterPro" id="IPR038135">
    <property type="entry name" value="Methylthiotransferase_N_sf"/>
</dbReference>
<keyword evidence="9 14" id="KW-0411">Iron-sulfur</keyword>
<dbReference type="PROSITE" id="PS50926">
    <property type="entry name" value="TRAM"/>
    <property type="match status" value="1"/>
</dbReference>
<evidence type="ECO:0000313" key="19">
    <source>
        <dbReference type="Proteomes" id="UP000705230"/>
    </source>
</evidence>
<dbReference type="PANTHER" id="PTHR43020">
    <property type="entry name" value="CDK5 REGULATORY SUBUNIT-ASSOCIATED PROTEIN 1"/>
    <property type="match status" value="1"/>
</dbReference>
<dbReference type="PROSITE" id="PS51918">
    <property type="entry name" value="RADICAL_SAM"/>
    <property type="match status" value="1"/>
</dbReference>
<feature type="binding site" evidence="14">
    <location>
        <position position="12"/>
    </location>
    <ligand>
        <name>[4Fe-4S] cluster</name>
        <dbReference type="ChEBI" id="CHEBI:49883"/>
        <label>1</label>
    </ligand>
</feature>
<feature type="binding site" evidence="14">
    <location>
        <position position="155"/>
    </location>
    <ligand>
        <name>[4Fe-4S] cluster</name>
        <dbReference type="ChEBI" id="CHEBI:49883"/>
        <label>2</label>
        <note>4Fe-4S-S-AdoMet</note>
    </ligand>
</feature>
<dbReference type="InterPro" id="IPR023404">
    <property type="entry name" value="rSAM_horseshoe"/>
</dbReference>
<dbReference type="PROSITE" id="PS01278">
    <property type="entry name" value="MTTASE_RADICAL"/>
    <property type="match status" value="1"/>
</dbReference>